<keyword evidence="3" id="KW-1133">Transmembrane helix</keyword>
<gene>
    <name evidence="5" type="ORF">fugu_016573</name>
</gene>
<feature type="domain" description="C-type lectin" evidence="4">
    <location>
        <begin position="162"/>
        <end position="282"/>
    </location>
</feature>
<reference evidence="5 6" key="1">
    <citation type="submission" date="2019-04" db="EMBL/GenBank/DDBJ databases">
        <title>The sequence and de novo assembly of Takifugu bimaculatus genome using PacBio and Hi-C technologies.</title>
        <authorList>
            <person name="Xu P."/>
            <person name="Liu B."/>
            <person name="Zhou Z."/>
        </authorList>
    </citation>
    <scope>NUCLEOTIDE SEQUENCE [LARGE SCALE GENOMIC DNA]</scope>
    <source>
        <strain evidence="5">TB-2018</strain>
        <tissue evidence="5">Muscle</tissue>
    </source>
</reference>
<comment type="caution">
    <text evidence="5">The sequence shown here is derived from an EMBL/GenBank/DDBJ whole genome shotgun (WGS) entry which is preliminary data.</text>
</comment>
<keyword evidence="6" id="KW-1185">Reference proteome</keyword>
<sequence length="300" mass="34153">MENFQRRNLDSIKGQFFHYLESCRQVFPPVPALPNHRLVVLGLGLLNAILLIAVIATGINCAKARQGSLHDTHAAAAELLGGLDDLMSNHSNVVEARDTAKSALDTAVQNHAQMKKQITELKVINDKYQRQMEAMEKEKASLKANYTALVESCGCPSRWTHFMSSCYLFSTAENQKLKKNWDDSREDCIRREADLVIVDSPEEQTFVSHNIESLIGSKPFWDSSFWLGLRDTEIEGTWVWLNNVTEVEQRFWRDGEPNDSGHHGEDCGASYYSEQNPWKTRNDANCRGTRLYWICEKALK</sequence>
<evidence type="ECO:0000259" key="4">
    <source>
        <dbReference type="PROSITE" id="PS50041"/>
    </source>
</evidence>
<dbReference type="InterPro" id="IPR016186">
    <property type="entry name" value="C-type_lectin-like/link_sf"/>
</dbReference>
<dbReference type="InterPro" id="IPR001304">
    <property type="entry name" value="C-type_lectin-like"/>
</dbReference>
<proteinExistence type="predicted"/>
<keyword evidence="3" id="KW-0472">Membrane</keyword>
<dbReference type="GO" id="GO:0030246">
    <property type="term" value="F:carbohydrate binding"/>
    <property type="evidence" value="ECO:0007669"/>
    <property type="project" value="UniProtKB-KW"/>
</dbReference>
<dbReference type="EMBL" id="SWLE01000010">
    <property type="protein sequence ID" value="TNM95490.1"/>
    <property type="molecule type" value="Genomic_DNA"/>
</dbReference>
<dbReference type="InterPro" id="IPR016187">
    <property type="entry name" value="CTDL_fold"/>
</dbReference>
<evidence type="ECO:0000313" key="6">
    <source>
        <dbReference type="Proteomes" id="UP000516260"/>
    </source>
</evidence>
<feature type="coiled-coil region" evidence="2">
    <location>
        <begin position="111"/>
        <end position="152"/>
    </location>
</feature>
<dbReference type="InterPro" id="IPR033989">
    <property type="entry name" value="CD209-like_CTLD"/>
</dbReference>
<evidence type="ECO:0000256" key="1">
    <source>
        <dbReference type="ARBA" id="ARBA00022734"/>
    </source>
</evidence>
<keyword evidence="1" id="KW-0430">Lectin</keyword>
<keyword evidence="3" id="KW-0812">Transmembrane</keyword>
<feature type="transmembrane region" description="Helical" evidence="3">
    <location>
        <begin position="38"/>
        <end position="59"/>
    </location>
</feature>
<dbReference type="PANTHER" id="PTHR22803">
    <property type="entry name" value="MANNOSE, PHOSPHOLIPASE, LECTIN RECEPTOR RELATED"/>
    <property type="match status" value="1"/>
</dbReference>
<dbReference type="CDD" id="cd03590">
    <property type="entry name" value="CLECT_DC-SIGN_like"/>
    <property type="match status" value="1"/>
</dbReference>
<keyword evidence="2" id="KW-0175">Coiled coil</keyword>
<dbReference type="Proteomes" id="UP000516260">
    <property type="component" value="Chromosome 18"/>
</dbReference>
<accession>A0A4Z2BVV4</accession>
<dbReference type="Gene3D" id="3.10.100.10">
    <property type="entry name" value="Mannose-Binding Protein A, subunit A"/>
    <property type="match status" value="1"/>
</dbReference>
<dbReference type="SUPFAM" id="SSF56436">
    <property type="entry name" value="C-type lectin-like"/>
    <property type="match status" value="1"/>
</dbReference>
<dbReference type="InterPro" id="IPR050111">
    <property type="entry name" value="C-type_lectin/snaclec_domain"/>
</dbReference>
<dbReference type="SMART" id="SM00034">
    <property type="entry name" value="CLECT"/>
    <property type="match status" value="1"/>
</dbReference>
<evidence type="ECO:0000256" key="3">
    <source>
        <dbReference type="SAM" id="Phobius"/>
    </source>
</evidence>
<evidence type="ECO:0000256" key="2">
    <source>
        <dbReference type="SAM" id="Coils"/>
    </source>
</evidence>
<dbReference type="PROSITE" id="PS50041">
    <property type="entry name" value="C_TYPE_LECTIN_2"/>
    <property type="match status" value="1"/>
</dbReference>
<protein>
    <recommendedName>
        <fullName evidence="4">C-type lectin domain-containing protein</fullName>
    </recommendedName>
</protein>
<evidence type="ECO:0000313" key="5">
    <source>
        <dbReference type="EMBL" id="TNM95490.1"/>
    </source>
</evidence>
<dbReference type="AlphaFoldDB" id="A0A4Z2BVV4"/>
<name>A0A4Z2BVV4_9TELE</name>
<organism evidence="5 6">
    <name type="scientific">Takifugu bimaculatus</name>
    <dbReference type="NCBI Taxonomy" id="433685"/>
    <lineage>
        <taxon>Eukaryota</taxon>
        <taxon>Metazoa</taxon>
        <taxon>Chordata</taxon>
        <taxon>Craniata</taxon>
        <taxon>Vertebrata</taxon>
        <taxon>Euteleostomi</taxon>
        <taxon>Actinopterygii</taxon>
        <taxon>Neopterygii</taxon>
        <taxon>Teleostei</taxon>
        <taxon>Neoteleostei</taxon>
        <taxon>Acanthomorphata</taxon>
        <taxon>Eupercaria</taxon>
        <taxon>Tetraodontiformes</taxon>
        <taxon>Tetradontoidea</taxon>
        <taxon>Tetraodontidae</taxon>
        <taxon>Takifugu</taxon>
    </lineage>
</organism>
<dbReference type="Pfam" id="PF00059">
    <property type="entry name" value="Lectin_C"/>
    <property type="match status" value="1"/>
</dbReference>